<evidence type="ECO:0000313" key="2">
    <source>
        <dbReference type="Proteomes" id="UP000660708"/>
    </source>
</evidence>
<keyword evidence="2" id="KW-1185">Reference proteome</keyword>
<name>A0A8I0T2Y3_9GAMM</name>
<proteinExistence type="predicted"/>
<comment type="caution">
    <text evidence="1">The sequence shown here is derived from an EMBL/GenBank/DDBJ whole genome shotgun (WGS) entry which is preliminary data.</text>
</comment>
<protein>
    <submittedName>
        <fullName evidence="1">Uncharacterized protein</fullName>
    </submittedName>
</protein>
<dbReference type="AlphaFoldDB" id="A0A8I0T2Y3"/>
<organism evidence="1 2">
    <name type="scientific">Pseudoalteromonas peptidolytica F12-50-A1</name>
    <dbReference type="NCBI Taxonomy" id="1315280"/>
    <lineage>
        <taxon>Bacteria</taxon>
        <taxon>Pseudomonadati</taxon>
        <taxon>Pseudomonadota</taxon>
        <taxon>Gammaproteobacteria</taxon>
        <taxon>Alteromonadales</taxon>
        <taxon>Pseudoalteromonadaceae</taxon>
        <taxon>Pseudoalteromonas</taxon>
    </lineage>
</organism>
<gene>
    <name evidence="1" type="ORF">PPEP_a4100</name>
</gene>
<sequence>MPLIIITGSGQRKPTASRVWSVLSKLIVGGLVGYVIS</sequence>
<dbReference type="Proteomes" id="UP000660708">
    <property type="component" value="Unassembled WGS sequence"/>
</dbReference>
<reference evidence="1 2" key="1">
    <citation type="submission" date="2015-06" db="EMBL/GenBank/DDBJ databases">
        <title>Genome sequence of Pseudoalteromonas peptidolytica.</title>
        <authorList>
            <person name="Xie B.-B."/>
            <person name="Rong J.-C."/>
            <person name="Qin Q.-L."/>
            <person name="Zhang Y.-Z."/>
        </authorList>
    </citation>
    <scope>NUCLEOTIDE SEQUENCE [LARGE SCALE GENOMIC DNA]</scope>
    <source>
        <strain evidence="1 2">F12-50-A1</strain>
    </source>
</reference>
<accession>A0A8I0T2Y3</accession>
<dbReference type="EMBL" id="AQHF01000016">
    <property type="protein sequence ID" value="MBE0344583.1"/>
    <property type="molecule type" value="Genomic_DNA"/>
</dbReference>
<evidence type="ECO:0000313" key="1">
    <source>
        <dbReference type="EMBL" id="MBE0344583.1"/>
    </source>
</evidence>